<dbReference type="Proteomes" id="UP000094795">
    <property type="component" value="Unassembled WGS sequence"/>
</dbReference>
<comment type="caution">
    <text evidence="5">The sequence shown here is derived from an EMBL/GenBank/DDBJ whole genome shotgun (WGS) entry which is preliminary data.</text>
</comment>
<dbReference type="PANTHER" id="PTHR37419">
    <property type="entry name" value="SERINE/THREONINE-PROTEIN KINASE TOXIN HIPA"/>
    <property type="match status" value="1"/>
</dbReference>
<organism evidence="5 6">
    <name type="scientific">Hoeflea olei</name>
    <dbReference type="NCBI Taxonomy" id="1480615"/>
    <lineage>
        <taxon>Bacteria</taxon>
        <taxon>Pseudomonadati</taxon>
        <taxon>Pseudomonadota</taxon>
        <taxon>Alphaproteobacteria</taxon>
        <taxon>Hyphomicrobiales</taxon>
        <taxon>Rhizobiaceae</taxon>
        <taxon>Hoeflea</taxon>
    </lineage>
</organism>
<evidence type="ECO:0000259" key="4">
    <source>
        <dbReference type="Pfam" id="PF07804"/>
    </source>
</evidence>
<dbReference type="PANTHER" id="PTHR37419:SF1">
    <property type="entry name" value="SERINE_THREONINE-PROTEIN KINASE TOXIN HIPA"/>
    <property type="match status" value="1"/>
</dbReference>
<dbReference type="Pfam" id="PF07804">
    <property type="entry name" value="HipA_C"/>
    <property type="match status" value="1"/>
</dbReference>
<reference evidence="5 6" key="1">
    <citation type="submission" date="2015-12" db="EMBL/GenBank/DDBJ databases">
        <authorList>
            <person name="Shamseldin A."/>
            <person name="Moawad H."/>
            <person name="Abd El-Rahim W.M."/>
            <person name="Sadowsky M.J."/>
        </authorList>
    </citation>
    <scope>NUCLEOTIDE SEQUENCE [LARGE SCALE GENOMIC DNA]</scope>
    <source>
        <strain evidence="5 6">JC234</strain>
    </source>
</reference>
<comment type="similarity">
    <text evidence="1">Belongs to the HipA Ser/Thr kinase family.</text>
</comment>
<evidence type="ECO:0000313" key="5">
    <source>
        <dbReference type="EMBL" id="OCW58976.1"/>
    </source>
</evidence>
<protein>
    <submittedName>
        <fullName evidence="5">Phosphatidylinositol kinase</fullName>
    </submittedName>
</protein>
<dbReference type="InterPro" id="IPR012893">
    <property type="entry name" value="HipA-like_C"/>
</dbReference>
<dbReference type="InterPro" id="IPR052028">
    <property type="entry name" value="HipA_Ser/Thr_kinase"/>
</dbReference>
<name>A0A1C1Z008_9HYPH</name>
<dbReference type="EMBL" id="LQZT01000002">
    <property type="protein sequence ID" value="OCW58976.1"/>
    <property type="molecule type" value="Genomic_DNA"/>
</dbReference>
<sequence length="611" mass="67045">MLYLVGENLDKTRAHYQAETGRIVQLMRGIYVDADADANAEVLRHSIRIANYLYPRAYLSAASAVLLAPTRDGRLFVSGPRNQRTRIRTLEIVQNVAPGHPALATATIDDGLGEFHANVSSIRQRFLEAFRMRSEHASSIDEAMRADIAQRLIAEYGDPRAAADALWVLARENEWYREGELAERYLLREPVEFDFRNEAALDFIVAWHGTTIGHLLHDGFEWRWKADTGFGLPLIQQRVPGKLPPFVLSLLPEGWLERILKQSDERAMLRSGRRYMSNITIGTTAAELEALPADLLVGRLANFTAGGLFTGTYTGPGRGTFEQSFEEKLARLYASAGTPRLSGVQIKAPMFLGEDGILVPGTHLPFTHILKPAGTSGFQALPVVEFLALALGRHAGLDTPPSALTEMPDGMAPALIVERFDIRISAADPRLLALEDLCSVLDLPPEAKYDGTIERIARAIRPLATDPEADLLLVLKRALFAWLIADGDMHLKNLALLKIARPGTGSFEKVGLAPLYDAVTTTVFPGLDHDRMALKINGKDNRLRRDDFVKMAAVAGLTAKAANQAIEDLLAGLRAGLDALTIPDIPGLDDEIVGTAERMIATCRQRVGAFE</sequence>
<dbReference type="AlphaFoldDB" id="A0A1C1Z008"/>
<dbReference type="GO" id="GO:0004674">
    <property type="term" value="F:protein serine/threonine kinase activity"/>
    <property type="evidence" value="ECO:0007669"/>
    <property type="project" value="TreeGrafter"/>
</dbReference>
<keyword evidence="3 5" id="KW-0418">Kinase</keyword>
<accession>A0A1C1Z008</accession>
<gene>
    <name evidence="5" type="ORF">AWJ14_04485</name>
</gene>
<dbReference type="GO" id="GO:0005829">
    <property type="term" value="C:cytosol"/>
    <property type="evidence" value="ECO:0007669"/>
    <property type="project" value="TreeGrafter"/>
</dbReference>
<feature type="domain" description="HipA-like C-terminal" evidence="4">
    <location>
        <begin position="341"/>
        <end position="572"/>
    </location>
</feature>
<keyword evidence="6" id="KW-1185">Reference proteome</keyword>
<keyword evidence="2" id="KW-0808">Transferase</keyword>
<evidence type="ECO:0000313" key="6">
    <source>
        <dbReference type="Proteomes" id="UP000094795"/>
    </source>
</evidence>
<evidence type="ECO:0000256" key="1">
    <source>
        <dbReference type="ARBA" id="ARBA00010164"/>
    </source>
</evidence>
<evidence type="ECO:0000256" key="3">
    <source>
        <dbReference type="ARBA" id="ARBA00022777"/>
    </source>
</evidence>
<dbReference type="STRING" id="1480615.AWJ14_04485"/>
<proteinExistence type="inferred from homology"/>
<evidence type="ECO:0000256" key="2">
    <source>
        <dbReference type="ARBA" id="ARBA00022679"/>
    </source>
</evidence>